<keyword evidence="5" id="KW-0479">Metal-binding</keyword>
<reference evidence="12 13" key="1">
    <citation type="submission" date="2019-02" db="EMBL/GenBank/DDBJ databases">
        <title>Kribbella capetownensis sp. nov. and Kribbella speibonae sp. nov., isolated from soil.</title>
        <authorList>
            <person name="Curtis S.M."/>
            <person name="Norton I."/>
            <person name="Everest G.J."/>
            <person name="Meyers P.R."/>
        </authorList>
    </citation>
    <scope>NUCLEOTIDE SEQUENCE [LARGE SCALE GENOMIC DNA]</scope>
    <source>
        <strain evidence="12 13">NRRL B-24813</strain>
    </source>
</reference>
<comment type="cofactor">
    <cofactor evidence="1">
        <name>Mg(2+)</name>
        <dbReference type="ChEBI" id="CHEBI:18420"/>
    </cofactor>
</comment>
<evidence type="ECO:0000256" key="6">
    <source>
        <dbReference type="ARBA" id="ARBA00022741"/>
    </source>
</evidence>
<dbReference type="EMBL" id="SJKB01000040">
    <property type="protein sequence ID" value="TCC44873.1"/>
    <property type="molecule type" value="Genomic_DNA"/>
</dbReference>
<keyword evidence="6" id="KW-0547">Nucleotide-binding</keyword>
<dbReference type="GO" id="GO:0046872">
    <property type="term" value="F:metal ion binding"/>
    <property type="evidence" value="ECO:0007669"/>
    <property type="project" value="UniProtKB-KW"/>
</dbReference>
<comment type="caution">
    <text evidence="12">The sequence shown here is derived from an EMBL/GenBank/DDBJ whole genome shotgun (WGS) entry which is preliminary data.</text>
</comment>
<comment type="similarity">
    <text evidence="2">Belongs to the PEP-utilizing enzyme family.</text>
</comment>
<evidence type="ECO:0000313" key="13">
    <source>
        <dbReference type="Proteomes" id="UP000291144"/>
    </source>
</evidence>
<feature type="region of interest" description="Disordered" evidence="10">
    <location>
        <begin position="1"/>
        <end position="26"/>
    </location>
</feature>
<dbReference type="InterPro" id="IPR002192">
    <property type="entry name" value="PPDK_AMP/ATP-bd"/>
</dbReference>
<evidence type="ECO:0000256" key="1">
    <source>
        <dbReference type="ARBA" id="ARBA00001946"/>
    </source>
</evidence>
<evidence type="ECO:0000256" key="8">
    <source>
        <dbReference type="ARBA" id="ARBA00022840"/>
    </source>
</evidence>
<sequence length="93" mass="10227">MGAKRTKTVYAGGRATRPVPTTPEERSGLVLTDDELQVLAQWSVLADAHFKRRMELDWAKDGVSGQLYVVEARPLTFPAIVISPPSGARILQH</sequence>
<feature type="domain" description="Pyruvate phosphate dikinase AMP/ATP-binding" evidence="11">
    <location>
        <begin position="1"/>
        <end position="76"/>
    </location>
</feature>
<organism evidence="12 13">
    <name type="scientific">Kribbella pittospori</name>
    <dbReference type="NCBI Taxonomy" id="722689"/>
    <lineage>
        <taxon>Bacteria</taxon>
        <taxon>Bacillati</taxon>
        <taxon>Actinomycetota</taxon>
        <taxon>Actinomycetes</taxon>
        <taxon>Propionibacteriales</taxon>
        <taxon>Kribbellaceae</taxon>
        <taxon>Kribbella</taxon>
    </lineage>
</organism>
<dbReference type="Gene3D" id="3.30.470.20">
    <property type="entry name" value="ATP-grasp fold, B domain"/>
    <property type="match status" value="1"/>
</dbReference>
<keyword evidence="4" id="KW-0808">Transferase</keyword>
<keyword evidence="7" id="KW-0418">Kinase</keyword>
<keyword evidence="13" id="KW-1185">Reference proteome</keyword>
<dbReference type="PANTHER" id="PTHR43030">
    <property type="entry name" value="PHOSPHOENOLPYRUVATE SYNTHASE"/>
    <property type="match status" value="1"/>
</dbReference>
<dbReference type="AlphaFoldDB" id="A0A4R0JDF0"/>
<dbReference type="Pfam" id="PF01326">
    <property type="entry name" value="PPDK_N"/>
    <property type="match status" value="1"/>
</dbReference>
<keyword evidence="9" id="KW-0460">Magnesium</keyword>
<evidence type="ECO:0000256" key="4">
    <source>
        <dbReference type="ARBA" id="ARBA00022679"/>
    </source>
</evidence>
<accession>A0A4R0JDF0</accession>
<protein>
    <recommendedName>
        <fullName evidence="3">Phosphoenolpyruvate synthase</fullName>
    </recommendedName>
</protein>
<evidence type="ECO:0000256" key="9">
    <source>
        <dbReference type="ARBA" id="ARBA00022842"/>
    </source>
</evidence>
<evidence type="ECO:0000256" key="5">
    <source>
        <dbReference type="ARBA" id="ARBA00022723"/>
    </source>
</evidence>
<evidence type="ECO:0000313" key="12">
    <source>
        <dbReference type="EMBL" id="TCC44873.1"/>
    </source>
</evidence>
<evidence type="ECO:0000259" key="11">
    <source>
        <dbReference type="Pfam" id="PF01326"/>
    </source>
</evidence>
<dbReference type="Proteomes" id="UP000291144">
    <property type="component" value="Unassembled WGS sequence"/>
</dbReference>
<evidence type="ECO:0000256" key="2">
    <source>
        <dbReference type="ARBA" id="ARBA00007837"/>
    </source>
</evidence>
<dbReference type="SUPFAM" id="SSF56059">
    <property type="entry name" value="Glutathione synthetase ATP-binding domain-like"/>
    <property type="match status" value="1"/>
</dbReference>
<proteinExistence type="inferred from homology"/>
<evidence type="ECO:0000256" key="7">
    <source>
        <dbReference type="ARBA" id="ARBA00022777"/>
    </source>
</evidence>
<dbReference type="GO" id="GO:0008986">
    <property type="term" value="F:pyruvate, water dikinase activity"/>
    <property type="evidence" value="ECO:0007669"/>
    <property type="project" value="InterPro"/>
</dbReference>
<dbReference type="InterPro" id="IPR006319">
    <property type="entry name" value="PEP_synth"/>
</dbReference>
<evidence type="ECO:0000256" key="10">
    <source>
        <dbReference type="SAM" id="MobiDB-lite"/>
    </source>
</evidence>
<dbReference type="PANTHER" id="PTHR43030:SF1">
    <property type="entry name" value="PHOSPHOENOLPYRUVATE SYNTHASE"/>
    <property type="match status" value="1"/>
</dbReference>
<dbReference type="OrthoDB" id="9765468at2"/>
<name>A0A4R0JDF0_9ACTN</name>
<gene>
    <name evidence="12" type="ORF">E0H73_45160</name>
</gene>
<dbReference type="GO" id="GO:0005524">
    <property type="term" value="F:ATP binding"/>
    <property type="evidence" value="ECO:0007669"/>
    <property type="project" value="UniProtKB-KW"/>
</dbReference>
<keyword evidence="8" id="KW-0067">ATP-binding</keyword>
<evidence type="ECO:0000256" key="3">
    <source>
        <dbReference type="ARBA" id="ARBA00021623"/>
    </source>
</evidence>